<comment type="function">
    <text evidence="9">Required for the formation of a threonylcarbamoyl group on adenosine at position 37 (t(6)A37) in tRNAs that read codons beginning with adenine. Catalyzes the conversion of L-threonine, HCO(3)(-)/CO(2) and ATP to give threonylcarbamoyl-AMP (TC-AMP) as the acyladenylate intermediate, with the release of diphosphate.</text>
</comment>
<evidence type="ECO:0000256" key="1">
    <source>
        <dbReference type="ARBA" id="ARBA00004496"/>
    </source>
</evidence>
<evidence type="ECO:0000256" key="4">
    <source>
        <dbReference type="ARBA" id="ARBA00022694"/>
    </source>
</evidence>
<dbReference type="InterPro" id="IPR050156">
    <property type="entry name" value="TC-AMP_synthase_SUA5"/>
</dbReference>
<dbReference type="OrthoDB" id="9814580at2"/>
<comment type="subcellular location">
    <subcellularLocation>
        <location evidence="1 9">Cytoplasm</location>
    </subcellularLocation>
</comment>
<dbReference type="RefSeq" id="WP_085358536.1">
    <property type="nucleotide sequence ID" value="NZ_MTAB01000006.1"/>
</dbReference>
<protein>
    <recommendedName>
        <fullName evidence="9">Threonylcarbamoyl-AMP synthase</fullName>
        <shortName evidence="9">TC-AMP synthase</shortName>
        <ecNumber evidence="9">2.7.7.87</ecNumber>
    </recommendedName>
    <alternativeName>
        <fullName evidence="9">L-threonylcarbamoyladenylate synthase</fullName>
    </alternativeName>
    <alternativeName>
        <fullName evidence="9">t(6)A37 threonylcarbamoyladenosine biosynthesis protein TsaC</fullName>
    </alternativeName>
    <alternativeName>
        <fullName evidence="9">tRNA threonylcarbamoyladenosine biosynthesis protein TsaC</fullName>
    </alternativeName>
</protein>
<reference evidence="12" key="1">
    <citation type="submission" date="2017-01" db="EMBL/GenBank/DDBJ databases">
        <authorList>
            <person name="Mah S.A."/>
            <person name="Swanson W.J."/>
            <person name="Moy G.W."/>
            <person name="Vacquier V.D."/>
        </authorList>
    </citation>
    <scope>NUCLEOTIDE SEQUENCE [LARGE SCALE GENOMIC DNA]</scope>
    <source>
        <strain evidence="12">124861</strain>
    </source>
</reference>
<dbReference type="EC" id="2.7.7.87" evidence="9"/>
<evidence type="ECO:0000256" key="2">
    <source>
        <dbReference type="ARBA" id="ARBA00022490"/>
    </source>
</evidence>
<organism evidence="11 12">
    <name type="scientific">Neisseria dumasiana</name>
    <dbReference type="NCBI Taxonomy" id="1931275"/>
    <lineage>
        <taxon>Bacteria</taxon>
        <taxon>Pseudomonadati</taxon>
        <taxon>Pseudomonadota</taxon>
        <taxon>Betaproteobacteria</taxon>
        <taxon>Neisseriales</taxon>
        <taxon>Neisseriaceae</taxon>
        <taxon>Neisseria</taxon>
    </lineage>
</organism>
<dbReference type="PANTHER" id="PTHR17490:SF18">
    <property type="entry name" value="THREONYLCARBAMOYL-AMP SYNTHASE"/>
    <property type="match status" value="1"/>
</dbReference>
<dbReference type="AlphaFoldDB" id="A0A1X3DKQ4"/>
<dbReference type="InterPro" id="IPR023535">
    <property type="entry name" value="TC-AMP_synthase"/>
</dbReference>
<keyword evidence="4 9" id="KW-0819">tRNA processing</keyword>
<comment type="caution">
    <text evidence="11">The sequence shown here is derived from an EMBL/GenBank/DDBJ whole genome shotgun (WGS) entry which is preliminary data.</text>
</comment>
<feature type="domain" description="YrdC-like" evidence="10">
    <location>
        <begin position="12"/>
        <end position="191"/>
    </location>
</feature>
<dbReference type="PROSITE" id="PS51163">
    <property type="entry name" value="YRDC"/>
    <property type="match status" value="1"/>
</dbReference>
<evidence type="ECO:0000256" key="5">
    <source>
        <dbReference type="ARBA" id="ARBA00022695"/>
    </source>
</evidence>
<dbReference type="SUPFAM" id="SSF55821">
    <property type="entry name" value="YrdC/RibB"/>
    <property type="match status" value="1"/>
</dbReference>
<dbReference type="GO" id="GO:0005737">
    <property type="term" value="C:cytoplasm"/>
    <property type="evidence" value="ECO:0007669"/>
    <property type="project" value="UniProtKB-SubCell"/>
</dbReference>
<dbReference type="InterPro" id="IPR006070">
    <property type="entry name" value="Sua5-like_dom"/>
</dbReference>
<keyword evidence="7 9" id="KW-0067">ATP-binding</keyword>
<evidence type="ECO:0000256" key="8">
    <source>
        <dbReference type="ARBA" id="ARBA00048366"/>
    </source>
</evidence>
<comment type="catalytic activity">
    <reaction evidence="8 9">
        <text>L-threonine + hydrogencarbonate + ATP = L-threonylcarbamoyladenylate + diphosphate + H2O</text>
        <dbReference type="Rhea" id="RHEA:36407"/>
        <dbReference type="ChEBI" id="CHEBI:15377"/>
        <dbReference type="ChEBI" id="CHEBI:17544"/>
        <dbReference type="ChEBI" id="CHEBI:30616"/>
        <dbReference type="ChEBI" id="CHEBI:33019"/>
        <dbReference type="ChEBI" id="CHEBI:57926"/>
        <dbReference type="ChEBI" id="CHEBI:73682"/>
        <dbReference type="EC" id="2.7.7.87"/>
    </reaction>
</comment>
<dbReference type="EMBL" id="MTAB01000006">
    <property type="protein sequence ID" value="OSI23548.1"/>
    <property type="molecule type" value="Genomic_DNA"/>
</dbReference>
<dbReference type="GO" id="GO:0002949">
    <property type="term" value="P:tRNA threonylcarbamoyladenosine modification"/>
    <property type="evidence" value="ECO:0007669"/>
    <property type="project" value="UniProtKB-UniRule"/>
</dbReference>
<dbReference type="Gene3D" id="3.90.870.10">
    <property type="entry name" value="DHBP synthase"/>
    <property type="match status" value="1"/>
</dbReference>
<dbReference type="GO" id="GO:0005524">
    <property type="term" value="F:ATP binding"/>
    <property type="evidence" value="ECO:0007669"/>
    <property type="project" value="UniProtKB-UniRule"/>
</dbReference>
<evidence type="ECO:0000256" key="6">
    <source>
        <dbReference type="ARBA" id="ARBA00022741"/>
    </source>
</evidence>
<evidence type="ECO:0000256" key="7">
    <source>
        <dbReference type="ARBA" id="ARBA00022840"/>
    </source>
</evidence>
<dbReference type="PANTHER" id="PTHR17490">
    <property type="entry name" value="SUA5"/>
    <property type="match status" value="1"/>
</dbReference>
<dbReference type="GO" id="GO:0000049">
    <property type="term" value="F:tRNA binding"/>
    <property type="evidence" value="ECO:0007669"/>
    <property type="project" value="TreeGrafter"/>
</dbReference>
<name>A0A1X3DKQ4_9NEIS</name>
<evidence type="ECO:0000256" key="3">
    <source>
        <dbReference type="ARBA" id="ARBA00022679"/>
    </source>
</evidence>
<accession>A0A1X3DKQ4</accession>
<proteinExistence type="inferred from homology"/>
<dbReference type="STRING" id="1931275.BV914_01130"/>
<sequence>MNTIKYSRVLAASAQSRLRAHLKRGGLVAYPTESCYGIGCVPQHPLALKKLIRLKKRPQNKGMIVIGSSLQQLLPLLEKPSEKTVDMLETTWPAPTTFLLTCRKQPVLLRGKGRKKLAVRVPAHRQARQLCASLATPLVSTSCNRSGGRPCKSEREARRQFGRNVWVVGGRTGGYRAPSRIIDADTGKRLR</sequence>
<dbReference type="GO" id="GO:0061710">
    <property type="term" value="F:L-threonylcarbamoyladenylate synthase"/>
    <property type="evidence" value="ECO:0007669"/>
    <property type="project" value="UniProtKB-EC"/>
</dbReference>
<dbReference type="GO" id="GO:0006450">
    <property type="term" value="P:regulation of translational fidelity"/>
    <property type="evidence" value="ECO:0007669"/>
    <property type="project" value="TreeGrafter"/>
</dbReference>
<dbReference type="GO" id="GO:0003725">
    <property type="term" value="F:double-stranded RNA binding"/>
    <property type="evidence" value="ECO:0007669"/>
    <property type="project" value="InterPro"/>
</dbReference>
<keyword evidence="2 9" id="KW-0963">Cytoplasm</keyword>
<keyword evidence="5 9" id="KW-0548">Nucleotidyltransferase</keyword>
<dbReference type="Pfam" id="PF01300">
    <property type="entry name" value="Sua5_yciO_yrdC"/>
    <property type="match status" value="1"/>
</dbReference>
<keyword evidence="3 9" id="KW-0808">Transferase</keyword>
<evidence type="ECO:0000259" key="10">
    <source>
        <dbReference type="PROSITE" id="PS51163"/>
    </source>
</evidence>
<comment type="similarity">
    <text evidence="9">Belongs to the SUA5 family. TsaC subfamily.</text>
</comment>
<evidence type="ECO:0000313" key="12">
    <source>
        <dbReference type="Proteomes" id="UP000193303"/>
    </source>
</evidence>
<dbReference type="InterPro" id="IPR017945">
    <property type="entry name" value="DHBP_synth_RibB-like_a/b_dom"/>
</dbReference>
<keyword evidence="6 9" id="KW-0547">Nucleotide-binding</keyword>
<evidence type="ECO:0000313" key="11">
    <source>
        <dbReference type="EMBL" id="OSI23548.1"/>
    </source>
</evidence>
<evidence type="ECO:0000256" key="9">
    <source>
        <dbReference type="HAMAP-Rule" id="MF_01852"/>
    </source>
</evidence>
<gene>
    <name evidence="9" type="primary">tsaC</name>
    <name evidence="11" type="ORF">BV912_03845</name>
</gene>
<dbReference type="HAMAP" id="MF_01852">
    <property type="entry name" value="TsaC"/>
    <property type="match status" value="1"/>
</dbReference>
<dbReference type="Proteomes" id="UP000193303">
    <property type="component" value="Unassembled WGS sequence"/>
</dbReference>